<evidence type="ECO:0000313" key="6">
    <source>
        <dbReference type="EMBL" id="KAJ8941912.1"/>
    </source>
</evidence>
<dbReference type="AlphaFoldDB" id="A0AAV8XT73"/>
<name>A0AAV8XT73_9CUCU</name>
<reference evidence="6" key="1">
    <citation type="journal article" date="2023" name="Insect Mol. Biol.">
        <title>Genome sequencing provides insights into the evolution of gene families encoding plant cell wall-degrading enzymes in longhorned beetles.</title>
        <authorList>
            <person name="Shin N.R."/>
            <person name="Okamura Y."/>
            <person name="Kirsch R."/>
            <person name="Pauchet Y."/>
        </authorList>
    </citation>
    <scope>NUCLEOTIDE SEQUENCE</scope>
    <source>
        <strain evidence="6">AMC_N1</strain>
    </source>
</reference>
<evidence type="ECO:0000256" key="3">
    <source>
        <dbReference type="ARBA" id="ARBA00022833"/>
    </source>
</evidence>
<sequence length="178" mass="20442">MGQMCYLCRRKPSSLIEFSLHNSIEQCEDFEVTSIDYCGCYSGICNRCKCQATKVLHNAQKEESSNLMSNKKSYGDVCCVINCKNRARTTSNVKYYSFSVNPNKLCQREKWIRAVKRSNYDGRQHVTSSKVKVNGKYTPDIRILRHEAAILLIKSIYSKTSLRRSSKGPAQKRNYPES</sequence>
<dbReference type="InterPro" id="IPR006612">
    <property type="entry name" value="THAP_Znf"/>
</dbReference>
<organism evidence="6 7">
    <name type="scientific">Aromia moschata</name>
    <dbReference type="NCBI Taxonomy" id="1265417"/>
    <lineage>
        <taxon>Eukaryota</taxon>
        <taxon>Metazoa</taxon>
        <taxon>Ecdysozoa</taxon>
        <taxon>Arthropoda</taxon>
        <taxon>Hexapoda</taxon>
        <taxon>Insecta</taxon>
        <taxon>Pterygota</taxon>
        <taxon>Neoptera</taxon>
        <taxon>Endopterygota</taxon>
        <taxon>Coleoptera</taxon>
        <taxon>Polyphaga</taxon>
        <taxon>Cucujiformia</taxon>
        <taxon>Chrysomeloidea</taxon>
        <taxon>Cerambycidae</taxon>
        <taxon>Cerambycinae</taxon>
        <taxon>Callichromatini</taxon>
        <taxon>Aromia</taxon>
    </lineage>
</organism>
<feature type="domain" description="THAP-type" evidence="5">
    <location>
        <begin position="78"/>
        <end position="125"/>
    </location>
</feature>
<keyword evidence="4" id="KW-0238">DNA-binding</keyword>
<evidence type="ECO:0000256" key="4">
    <source>
        <dbReference type="ARBA" id="ARBA00023125"/>
    </source>
</evidence>
<dbReference type="SUPFAM" id="SSF57716">
    <property type="entry name" value="Glucocorticoid receptor-like (DNA-binding domain)"/>
    <property type="match status" value="1"/>
</dbReference>
<protein>
    <recommendedName>
        <fullName evidence="5">THAP-type domain-containing protein</fullName>
    </recommendedName>
</protein>
<dbReference type="Pfam" id="PF05485">
    <property type="entry name" value="THAP"/>
    <property type="match status" value="1"/>
</dbReference>
<comment type="caution">
    <text evidence="6">The sequence shown here is derived from an EMBL/GenBank/DDBJ whole genome shotgun (WGS) entry which is preliminary data.</text>
</comment>
<keyword evidence="2" id="KW-0863">Zinc-finger</keyword>
<accession>A0AAV8XT73</accession>
<dbReference type="GO" id="GO:0003677">
    <property type="term" value="F:DNA binding"/>
    <property type="evidence" value="ECO:0007669"/>
    <property type="project" value="UniProtKB-KW"/>
</dbReference>
<evidence type="ECO:0000259" key="5">
    <source>
        <dbReference type="Pfam" id="PF05485"/>
    </source>
</evidence>
<dbReference type="EMBL" id="JAPWTK010000347">
    <property type="protein sequence ID" value="KAJ8941912.1"/>
    <property type="molecule type" value="Genomic_DNA"/>
</dbReference>
<keyword evidence="3" id="KW-0862">Zinc</keyword>
<evidence type="ECO:0000256" key="1">
    <source>
        <dbReference type="ARBA" id="ARBA00022723"/>
    </source>
</evidence>
<evidence type="ECO:0000256" key="2">
    <source>
        <dbReference type="ARBA" id="ARBA00022771"/>
    </source>
</evidence>
<evidence type="ECO:0000313" key="7">
    <source>
        <dbReference type="Proteomes" id="UP001162162"/>
    </source>
</evidence>
<dbReference type="Proteomes" id="UP001162162">
    <property type="component" value="Unassembled WGS sequence"/>
</dbReference>
<proteinExistence type="predicted"/>
<keyword evidence="7" id="KW-1185">Reference proteome</keyword>
<keyword evidence="1" id="KW-0479">Metal-binding</keyword>
<dbReference type="GO" id="GO:0008270">
    <property type="term" value="F:zinc ion binding"/>
    <property type="evidence" value="ECO:0007669"/>
    <property type="project" value="UniProtKB-KW"/>
</dbReference>
<gene>
    <name evidence="6" type="ORF">NQ318_013245</name>
</gene>